<reference evidence="2 3" key="1">
    <citation type="journal article" date="2010" name="Nature">
        <title>Genome sequencing and analysis of the model grass Brachypodium distachyon.</title>
        <authorList>
            <consortium name="International Brachypodium Initiative"/>
        </authorList>
    </citation>
    <scope>NUCLEOTIDE SEQUENCE [LARGE SCALE GENOMIC DNA]</scope>
    <source>
        <strain evidence="2 3">Bd21</strain>
    </source>
</reference>
<evidence type="ECO:0000313" key="4">
    <source>
        <dbReference type="Proteomes" id="UP000008810"/>
    </source>
</evidence>
<feature type="domain" description="F-box" evidence="1">
    <location>
        <begin position="25"/>
        <end position="66"/>
    </location>
</feature>
<dbReference type="EMBL" id="CM000881">
    <property type="protein sequence ID" value="KQK03644.1"/>
    <property type="molecule type" value="Genomic_DNA"/>
</dbReference>
<dbReference type="SUPFAM" id="SSF81383">
    <property type="entry name" value="F-box domain"/>
    <property type="match status" value="1"/>
</dbReference>
<sequence>MASHELPPPPMKKSPALAPTTISDLSGDILCEIFLRLPSLPSLIRAALTCSSFLDAVRSSPSFRRCFRALHPPPLLGLFIDMYESAIPAFSPLRRRSDADLAAAIRGADFFLTGLPDDDKDAVPNWSIIDCRDGCVLLVNWSTEQMAAYNPLTRALDLFPTPPAQLCDGDLYLEFHILSYQEDRGSFRILCVCEEQWGACVVVFSSDAREWQIFPWYDDDMGWHHTDESRDHARVLDIATLEFSQIDLPQLVFEGQDAFRVGEAKNGNLCMTSLVQLNLFVWLWRANDQGVETWMLDNAFELKKIAEAAKCSLEDNSALKVVAIVDGCVYLSTYHETRYDSPCCYYPSAWKLRS</sequence>
<dbReference type="ExpressionAtlas" id="A0A0Q3IT95">
    <property type="expression patterns" value="baseline"/>
</dbReference>
<dbReference type="STRING" id="15368.A0A0Q3IT95"/>
<gene>
    <name evidence="2" type="ORF">BRADI_2g09095v3</name>
</gene>
<dbReference type="OrthoDB" id="694358at2759"/>
<dbReference type="AlphaFoldDB" id="A0A0Q3IT95"/>
<name>A0A0Q3IT95_BRADI</name>
<organism evidence="2">
    <name type="scientific">Brachypodium distachyon</name>
    <name type="common">Purple false brome</name>
    <name type="synonym">Trachynia distachya</name>
    <dbReference type="NCBI Taxonomy" id="15368"/>
    <lineage>
        <taxon>Eukaryota</taxon>
        <taxon>Viridiplantae</taxon>
        <taxon>Streptophyta</taxon>
        <taxon>Embryophyta</taxon>
        <taxon>Tracheophyta</taxon>
        <taxon>Spermatophyta</taxon>
        <taxon>Magnoliopsida</taxon>
        <taxon>Liliopsida</taxon>
        <taxon>Poales</taxon>
        <taxon>Poaceae</taxon>
        <taxon>BOP clade</taxon>
        <taxon>Pooideae</taxon>
        <taxon>Stipodae</taxon>
        <taxon>Brachypodieae</taxon>
        <taxon>Brachypodium</taxon>
    </lineage>
</organism>
<keyword evidence="4" id="KW-1185">Reference proteome</keyword>
<dbReference type="InParanoid" id="A0A0Q3IT95"/>
<dbReference type="InterPro" id="IPR001810">
    <property type="entry name" value="F-box_dom"/>
</dbReference>
<evidence type="ECO:0000313" key="2">
    <source>
        <dbReference type="EMBL" id="KQK03644.1"/>
    </source>
</evidence>
<dbReference type="Pfam" id="PF23635">
    <property type="entry name" value="Beta-prop_AT5G49610-like"/>
    <property type="match status" value="1"/>
</dbReference>
<evidence type="ECO:0000259" key="1">
    <source>
        <dbReference type="SMART" id="SM00256"/>
    </source>
</evidence>
<dbReference type="SMART" id="SM00256">
    <property type="entry name" value="FBOX"/>
    <property type="match status" value="1"/>
</dbReference>
<dbReference type="InterPro" id="IPR056594">
    <property type="entry name" value="AT5G49610-like_b-prop"/>
</dbReference>
<dbReference type="Gramene" id="KQK03644">
    <property type="protein sequence ID" value="KQK03644"/>
    <property type="gene ID" value="BRADI_2g09095v3"/>
</dbReference>
<dbReference type="PANTHER" id="PTHR33207">
    <property type="entry name" value="F-BOX DOMAIN CONTAINING PROTEIN-RELATED"/>
    <property type="match status" value="1"/>
</dbReference>
<proteinExistence type="predicted"/>
<dbReference type="Pfam" id="PF00646">
    <property type="entry name" value="F-box"/>
    <property type="match status" value="1"/>
</dbReference>
<protein>
    <recommendedName>
        <fullName evidence="1">F-box domain-containing protein</fullName>
    </recommendedName>
</protein>
<accession>A0A0Q3IT95</accession>
<dbReference type="EnsemblPlants" id="KQK03644">
    <property type="protein sequence ID" value="KQK03644"/>
    <property type="gene ID" value="BRADI_2g09095v3"/>
</dbReference>
<reference evidence="3" key="3">
    <citation type="submission" date="2018-08" db="UniProtKB">
        <authorList>
            <consortium name="EnsemblPlants"/>
        </authorList>
    </citation>
    <scope>IDENTIFICATION</scope>
    <source>
        <strain evidence="3">cv. Bd21</strain>
    </source>
</reference>
<dbReference type="Proteomes" id="UP000008810">
    <property type="component" value="Chromosome 2"/>
</dbReference>
<reference evidence="2" key="2">
    <citation type="submission" date="2017-06" db="EMBL/GenBank/DDBJ databases">
        <title>WGS assembly of Brachypodium distachyon.</title>
        <authorList>
            <consortium name="The International Brachypodium Initiative"/>
            <person name="Lucas S."/>
            <person name="Harmon-Smith M."/>
            <person name="Lail K."/>
            <person name="Tice H."/>
            <person name="Grimwood J."/>
            <person name="Bruce D."/>
            <person name="Barry K."/>
            <person name="Shu S."/>
            <person name="Lindquist E."/>
            <person name="Wang M."/>
            <person name="Pitluck S."/>
            <person name="Vogel J.P."/>
            <person name="Garvin D.F."/>
            <person name="Mockler T.C."/>
            <person name="Schmutz J."/>
            <person name="Rokhsar D."/>
            <person name="Bevan M.W."/>
        </authorList>
    </citation>
    <scope>NUCLEOTIDE SEQUENCE</scope>
    <source>
        <strain evidence="2">Bd21</strain>
    </source>
</reference>
<dbReference type="InterPro" id="IPR036047">
    <property type="entry name" value="F-box-like_dom_sf"/>
</dbReference>
<evidence type="ECO:0000313" key="3">
    <source>
        <dbReference type="EnsemblPlants" id="KQK03644"/>
    </source>
</evidence>